<reference evidence="2 3" key="1">
    <citation type="submission" date="2021-07" db="EMBL/GenBank/DDBJ databases">
        <title>Genome data of Colletotrichum spaethianum.</title>
        <authorList>
            <person name="Utami Y.D."/>
            <person name="Hiruma K."/>
        </authorList>
    </citation>
    <scope>NUCLEOTIDE SEQUENCE [LARGE SCALE GENOMIC DNA]</scope>
    <source>
        <strain evidence="2 3">MAFF 242679</strain>
    </source>
</reference>
<evidence type="ECO:0000313" key="3">
    <source>
        <dbReference type="Proteomes" id="UP001055172"/>
    </source>
</evidence>
<protein>
    <submittedName>
        <fullName evidence="2">Uncharacterized protein</fullName>
    </submittedName>
</protein>
<proteinExistence type="predicted"/>
<accession>A0AA37LY00</accession>
<keyword evidence="3" id="KW-1185">Reference proteome</keyword>
<organism evidence="2 3">
    <name type="scientific">Colletotrichum liriopes</name>
    <dbReference type="NCBI Taxonomy" id="708192"/>
    <lineage>
        <taxon>Eukaryota</taxon>
        <taxon>Fungi</taxon>
        <taxon>Dikarya</taxon>
        <taxon>Ascomycota</taxon>
        <taxon>Pezizomycotina</taxon>
        <taxon>Sordariomycetes</taxon>
        <taxon>Hypocreomycetidae</taxon>
        <taxon>Glomerellales</taxon>
        <taxon>Glomerellaceae</taxon>
        <taxon>Colletotrichum</taxon>
        <taxon>Colletotrichum spaethianum species complex</taxon>
    </lineage>
</organism>
<gene>
    <name evidence="2" type="ORF">ColLi_11695</name>
</gene>
<feature type="region of interest" description="Disordered" evidence="1">
    <location>
        <begin position="38"/>
        <end position="65"/>
    </location>
</feature>
<comment type="caution">
    <text evidence="2">The sequence shown here is derived from an EMBL/GenBank/DDBJ whole genome shotgun (WGS) entry which is preliminary data.</text>
</comment>
<evidence type="ECO:0000313" key="2">
    <source>
        <dbReference type="EMBL" id="GJC88857.1"/>
    </source>
</evidence>
<name>A0AA37LY00_9PEZI</name>
<sequence>MKSGIKPVRRHPPNILQELDFDISFFFFNIKYRNISVSEPGPDSHHSDDTAANWRPSSDFHEASF</sequence>
<dbReference type="Proteomes" id="UP001055172">
    <property type="component" value="Unassembled WGS sequence"/>
</dbReference>
<dbReference type="EMBL" id="BPPX01000036">
    <property type="protein sequence ID" value="GJC88857.1"/>
    <property type="molecule type" value="Genomic_DNA"/>
</dbReference>
<dbReference type="AlphaFoldDB" id="A0AA37LY00"/>
<evidence type="ECO:0000256" key="1">
    <source>
        <dbReference type="SAM" id="MobiDB-lite"/>
    </source>
</evidence>